<dbReference type="KEGG" id="hyj:FHG12_01500"/>
<dbReference type="SUPFAM" id="SSF56601">
    <property type="entry name" value="beta-lactamase/transpeptidase-like"/>
    <property type="match status" value="1"/>
</dbReference>
<dbReference type="InterPro" id="IPR001466">
    <property type="entry name" value="Beta-lactam-related"/>
</dbReference>
<dbReference type="InterPro" id="IPR012338">
    <property type="entry name" value="Beta-lactam/transpept-like"/>
</dbReference>
<dbReference type="InterPro" id="IPR050789">
    <property type="entry name" value="Diverse_Enzym_Activities"/>
</dbReference>
<dbReference type="PANTHER" id="PTHR43283:SF18">
    <property type="match status" value="1"/>
</dbReference>
<evidence type="ECO:0000313" key="4">
    <source>
        <dbReference type="Proteomes" id="UP000305398"/>
    </source>
</evidence>
<dbReference type="Proteomes" id="UP000305398">
    <property type="component" value="Chromosome"/>
</dbReference>
<name>A0A5B7ZUP7_9BACT</name>
<sequence length="355" mass="38759">MKTCLAFLVLLLQALTASAQQTELAALLKKANVPGMQLVYTKDGKATAYTLGLRKAGSPQVLDAQTIFQAASLGKVMLAYTALRLHDKGLLDLDKPLLTYYRYPRLAQQADAEKITARMVLGHTSGLPNWAQNPLEAGWKTSALSLKYAPSDCWNYSGEGYVFLQKTLEHITGKSFEVLAQEEVFRPLHLAHSSYVWQASFNANATSGHNSTGQPTEIKRFAEPNAGFSLLTTAADYNAFLTAVMTGKGLKPATARLLTTPANAANRCSTPATATDPYIDWGCGLGLVMTSRGPALWHWGDNGDFKGFFLAFPDRRESVVFFTNSANGLTITDDVLRLFFGPGDYRAMQWLAEAK</sequence>
<evidence type="ECO:0000313" key="3">
    <source>
        <dbReference type="EMBL" id="QDA58851.1"/>
    </source>
</evidence>
<evidence type="ECO:0000256" key="1">
    <source>
        <dbReference type="SAM" id="SignalP"/>
    </source>
</evidence>
<feature type="domain" description="Beta-lactamase-related" evidence="2">
    <location>
        <begin position="25"/>
        <end position="328"/>
    </location>
</feature>
<dbReference type="EMBL" id="CP040896">
    <property type="protein sequence ID" value="QDA58851.1"/>
    <property type="molecule type" value="Genomic_DNA"/>
</dbReference>
<dbReference type="Pfam" id="PF00144">
    <property type="entry name" value="Beta-lactamase"/>
    <property type="match status" value="1"/>
</dbReference>
<dbReference type="Gene3D" id="3.40.710.10">
    <property type="entry name" value="DD-peptidase/beta-lactamase superfamily"/>
    <property type="match status" value="1"/>
</dbReference>
<feature type="signal peptide" evidence="1">
    <location>
        <begin position="1"/>
        <end position="19"/>
    </location>
</feature>
<reference evidence="3 4" key="1">
    <citation type="submission" date="2019-06" db="EMBL/GenBank/DDBJ databases">
        <authorList>
            <person name="Srinivasan S."/>
        </authorList>
    </citation>
    <scope>NUCLEOTIDE SEQUENCE [LARGE SCALE GENOMIC DNA]</scope>
    <source>
        <strain evidence="3 4">17J68-5</strain>
    </source>
</reference>
<protein>
    <submittedName>
        <fullName evidence="3">Beta-lactamase family protein</fullName>
    </submittedName>
</protein>
<evidence type="ECO:0000259" key="2">
    <source>
        <dbReference type="Pfam" id="PF00144"/>
    </source>
</evidence>
<proteinExistence type="predicted"/>
<keyword evidence="1" id="KW-0732">Signal</keyword>
<dbReference type="PANTHER" id="PTHR43283">
    <property type="entry name" value="BETA-LACTAMASE-RELATED"/>
    <property type="match status" value="1"/>
</dbReference>
<dbReference type="AlphaFoldDB" id="A0A5B7ZUP7"/>
<organism evidence="3 4">
    <name type="scientific">Hymenobacter jejuensis</name>
    <dbReference type="NCBI Taxonomy" id="2502781"/>
    <lineage>
        <taxon>Bacteria</taxon>
        <taxon>Pseudomonadati</taxon>
        <taxon>Bacteroidota</taxon>
        <taxon>Cytophagia</taxon>
        <taxon>Cytophagales</taxon>
        <taxon>Hymenobacteraceae</taxon>
        <taxon>Hymenobacter</taxon>
    </lineage>
</organism>
<keyword evidence="4" id="KW-1185">Reference proteome</keyword>
<accession>A0A5B7ZUP7</accession>
<dbReference type="RefSeq" id="WP_139513882.1">
    <property type="nucleotide sequence ID" value="NZ_CP040896.1"/>
</dbReference>
<dbReference type="OrthoDB" id="1357763at2"/>
<feature type="chain" id="PRO_5023000537" evidence="1">
    <location>
        <begin position="20"/>
        <end position="355"/>
    </location>
</feature>
<gene>
    <name evidence="3" type="ORF">FHG12_01500</name>
</gene>